<sequence length="418" mass="46595">MDVTALDQQARKILRGNDRGGYTVPTDGLYPYQWNWDSAFAAWGFAQFDVERAWAELETLVSGQWSNGMIPHILFHKPDPGYFPGPDVWGTEGKGPVLSSGITQPPVAATFALATHEADPEAGLPRLRALYPKLRDWHRWFMTWRCEDGMIFVTHPWEAGRDNCPDWDTAMAAIDPVGVGEYTRRDTSHVDPAMRPTKEDYDRYIWLVQRGKRLGWDDAAMADDMPFKVADPTMTFILLRACRDLGRMADLLGEDRAEIDGWIDRLTEGAGRLRNGKGVFDAINLNTGAHSGHLSCASYLCWYAGIESEDMLACLDKAFEDTPYTIPSHAFGTEEFNPKRYWRGPIWGILNTLTGIGLAEMGHEDRAARLRRATADLIAEHGFAEYFDPLTGEPAGGGTFTWTAAIWLAWASPSAGGA</sequence>
<evidence type="ECO:0000256" key="1">
    <source>
        <dbReference type="ARBA" id="ARBA00010833"/>
    </source>
</evidence>
<evidence type="ECO:0000256" key="2">
    <source>
        <dbReference type="ARBA" id="ARBA00022801"/>
    </source>
</evidence>
<dbReference type="GO" id="GO:0004573">
    <property type="term" value="F:Glc3Man9GlcNAc2 oligosaccharide glucosidase activity"/>
    <property type="evidence" value="ECO:0007669"/>
    <property type="project" value="InterPro"/>
</dbReference>
<dbReference type="Gene3D" id="1.50.10.10">
    <property type="match status" value="1"/>
</dbReference>
<proteinExistence type="inferred from homology"/>
<evidence type="ECO:0000313" key="5">
    <source>
        <dbReference type="EMBL" id="TRD22853.1"/>
    </source>
</evidence>
<dbReference type="PANTHER" id="PTHR10412">
    <property type="entry name" value="MANNOSYL-OLIGOSACCHARIDE GLUCOSIDASE"/>
    <property type="match status" value="1"/>
</dbReference>
<dbReference type="GO" id="GO:0009311">
    <property type="term" value="P:oligosaccharide metabolic process"/>
    <property type="evidence" value="ECO:0007669"/>
    <property type="project" value="InterPro"/>
</dbReference>
<dbReference type="OrthoDB" id="9781878at2"/>
<dbReference type="InterPro" id="IPR012341">
    <property type="entry name" value="6hp_glycosidase-like_sf"/>
</dbReference>
<dbReference type="SUPFAM" id="SSF48208">
    <property type="entry name" value="Six-hairpin glycosidases"/>
    <property type="match status" value="1"/>
</dbReference>
<dbReference type="InterPro" id="IPR008928">
    <property type="entry name" value="6-hairpin_glycosidase_sf"/>
</dbReference>
<dbReference type="GO" id="GO:0006487">
    <property type="term" value="P:protein N-linked glycosylation"/>
    <property type="evidence" value="ECO:0007669"/>
    <property type="project" value="TreeGrafter"/>
</dbReference>
<name>A0A547Q919_9RHOB</name>
<keyword evidence="3" id="KW-0326">Glycosidase</keyword>
<evidence type="ECO:0000256" key="3">
    <source>
        <dbReference type="ARBA" id="ARBA00023295"/>
    </source>
</evidence>
<accession>A0A547Q919</accession>
<protein>
    <recommendedName>
        <fullName evidence="4">Mannosylglycerate hydrolase MGH1-like glycoside hydrolase domain-containing protein</fullName>
    </recommendedName>
</protein>
<keyword evidence="2" id="KW-0378">Hydrolase</keyword>
<comment type="similarity">
    <text evidence="1">Belongs to the glycosyl hydrolase 63 family.</text>
</comment>
<organism evidence="5 6">
    <name type="scientific">Palleronia caenipelagi</name>
    <dbReference type="NCBI Taxonomy" id="2489174"/>
    <lineage>
        <taxon>Bacteria</taxon>
        <taxon>Pseudomonadati</taxon>
        <taxon>Pseudomonadota</taxon>
        <taxon>Alphaproteobacteria</taxon>
        <taxon>Rhodobacterales</taxon>
        <taxon>Roseobacteraceae</taxon>
        <taxon>Palleronia</taxon>
    </lineage>
</organism>
<dbReference type="Proteomes" id="UP000318590">
    <property type="component" value="Unassembled WGS sequence"/>
</dbReference>
<dbReference type="RefSeq" id="WP_142833433.1">
    <property type="nucleotide sequence ID" value="NZ_VFSV01000004.1"/>
</dbReference>
<dbReference type="InterPro" id="IPR004888">
    <property type="entry name" value="Glycoside_hydrolase_63"/>
</dbReference>
<comment type="caution">
    <text evidence="5">The sequence shown here is derived from an EMBL/GenBank/DDBJ whole genome shotgun (WGS) entry which is preliminary data.</text>
</comment>
<dbReference type="Pfam" id="PF22422">
    <property type="entry name" value="MGH1-like_GH"/>
    <property type="match status" value="1"/>
</dbReference>
<dbReference type="AlphaFoldDB" id="A0A547Q919"/>
<reference evidence="5 6" key="1">
    <citation type="submission" date="2019-06" db="EMBL/GenBank/DDBJ databases">
        <title>Paenimaribius caenipelagi gen. nov., sp. nov., isolated from a tidal flat.</title>
        <authorList>
            <person name="Yoon J.-H."/>
        </authorList>
    </citation>
    <scope>NUCLEOTIDE SEQUENCE [LARGE SCALE GENOMIC DNA]</scope>
    <source>
        <strain evidence="5 6">JBTF-M29</strain>
    </source>
</reference>
<dbReference type="InterPro" id="IPR054491">
    <property type="entry name" value="MGH1-like_GH"/>
</dbReference>
<evidence type="ECO:0000313" key="6">
    <source>
        <dbReference type="Proteomes" id="UP000318590"/>
    </source>
</evidence>
<feature type="domain" description="Mannosylglycerate hydrolase MGH1-like glycoside hydrolase" evidence="4">
    <location>
        <begin position="30"/>
        <end position="403"/>
    </location>
</feature>
<dbReference type="EMBL" id="VFSV01000004">
    <property type="protein sequence ID" value="TRD22853.1"/>
    <property type="molecule type" value="Genomic_DNA"/>
</dbReference>
<dbReference type="PANTHER" id="PTHR10412:SF11">
    <property type="entry name" value="MANNOSYL-OLIGOSACCHARIDE GLUCOSIDASE"/>
    <property type="match status" value="1"/>
</dbReference>
<gene>
    <name evidence="5" type="ORF">FEV53_03510</name>
</gene>
<keyword evidence="6" id="KW-1185">Reference proteome</keyword>
<evidence type="ECO:0000259" key="4">
    <source>
        <dbReference type="Pfam" id="PF22422"/>
    </source>
</evidence>